<evidence type="ECO:0000256" key="2">
    <source>
        <dbReference type="SAM" id="Phobius"/>
    </source>
</evidence>
<comment type="caution">
    <text evidence="3">The sequence shown here is derived from an EMBL/GenBank/DDBJ whole genome shotgun (WGS) entry which is preliminary data.</text>
</comment>
<evidence type="ECO:0000313" key="4">
    <source>
        <dbReference type="Proteomes" id="UP000070456"/>
    </source>
</evidence>
<dbReference type="RefSeq" id="WP_068557796.1">
    <property type="nucleotide sequence ID" value="NZ_LOEE01000069.1"/>
</dbReference>
<reference evidence="3 4" key="1">
    <citation type="submission" date="2015-12" db="EMBL/GenBank/DDBJ databases">
        <title>Draft genome sequence of the thermoanaerobe Thermotalea metallivorans, an isolate from the runoff channel of the Great Artesian Basin, Australia.</title>
        <authorList>
            <person name="Patel B.K."/>
        </authorList>
    </citation>
    <scope>NUCLEOTIDE SEQUENCE [LARGE SCALE GENOMIC DNA]</scope>
    <source>
        <strain evidence="3 4">B2-1</strain>
    </source>
</reference>
<keyword evidence="2" id="KW-0812">Transmembrane</keyword>
<protein>
    <submittedName>
        <fullName evidence="3">Uncharacterized protein</fullName>
    </submittedName>
</protein>
<dbReference type="STRING" id="520762.AN619_27010"/>
<dbReference type="Proteomes" id="UP000070456">
    <property type="component" value="Unassembled WGS sequence"/>
</dbReference>
<evidence type="ECO:0000256" key="1">
    <source>
        <dbReference type="SAM" id="MobiDB-lite"/>
    </source>
</evidence>
<organism evidence="3 4">
    <name type="scientific">Thermotalea metallivorans</name>
    <dbReference type="NCBI Taxonomy" id="520762"/>
    <lineage>
        <taxon>Bacteria</taxon>
        <taxon>Bacillati</taxon>
        <taxon>Bacillota</taxon>
        <taxon>Clostridia</taxon>
        <taxon>Peptostreptococcales</taxon>
        <taxon>Thermotaleaceae</taxon>
        <taxon>Thermotalea</taxon>
    </lineage>
</organism>
<keyword evidence="2" id="KW-1133">Transmembrane helix</keyword>
<feature type="transmembrane region" description="Helical" evidence="2">
    <location>
        <begin position="114"/>
        <end position="132"/>
    </location>
</feature>
<proteinExistence type="predicted"/>
<accession>A0A140L0C1</accession>
<keyword evidence="4" id="KW-1185">Reference proteome</keyword>
<name>A0A140L0C1_9FIRM</name>
<feature type="transmembrane region" description="Helical" evidence="2">
    <location>
        <begin position="6"/>
        <end position="32"/>
    </location>
</feature>
<dbReference type="EMBL" id="LOEE01000069">
    <property type="protein sequence ID" value="KXG73996.1"/>
    <property type="molecule type" value="Genomic_DNA"/>
</dbReference>
<sequence>MYTKNIFILILAIGIFLIALSFLSLVTNYVYADGNEGSTLKRIEEQSNKTMADQLKEIQEKEKINNNELQDLKQDNKANEEQQSEIDTPTEDMSKLEFIEKRLLATARATGMKWLPITYGLSFICWLLAYLYENLKFFFKSSITMFFLSTLGLTIIIFAKPLVVAIATIVEKM</sequence>
<feature type="compositionally biased region" description="Basic and acidic residues" evidence="1">
    <location>
        <begin position="69"/>
        <end position="80"/>
    </location>
</feature>
<keyword evidence="2" id="KW-0472">Membrane</keyword>
<feature type="transmembrane region" description="Helical" evidence="2">
    <location>
        <begin position="144"/>
        <end position="170"/>
    </location>
</feature>
<dbReference type="AlphaFoldDB" id="A0A140L0C1"/>
<gene>
    <name evidence="3" type="ORF">AN619_27010</name>
</gene>
<feature type="region of interest" description="Disordered" evidence="1">
    <location>
        <begin position="69"/>
        <end position="90"/>
    </location>
</feature>
<evidence type="ECO:0000313" key="3">
    <source>
        <dbReference type="EMBL" id="KXG73996.1"/>
    </source>
</evidence>